<keyword evidence="3" id="KW-1185">Reference proteome</keyword>
<dbReference type="AlphaFoldDB" id="A0AA88DRX6"/>
<comment type="caution">
    <text evidence="2">The sequence shown here is derived from an EMBL/GenBank/DDBJ whole genome shotgun (WGS) entry which is preliminary data.</text>
</comment>
<protein>
    <submittedName>
        <fullName evidence="2">Uncharacterized protein</fullName>
    </submittedName>
</protein>
<evidence type="ECO:0000256" key="1">
    <source>
        <dbReference type="SAM" id="MobiDB-lite"/>
    </source>
</evidence>
<gene>
    <name evidence="2" type="ORF">TIFTF001_029482</name>
</gene>
<accession>A0AA88DRX6</accession>
<reference evidence="2" key="1">
    <citation type="submission" date="2023-07" db="EMBL/GenBank/DDBJ databases">
        <title>draft genome sequence of fig (Ficus carica).</title>
        <authorList>
            <person name="Takahashi T."/>
            <person name="Nishimura K."/>
        </authorList>
    </citation>
    <scope>NUCLEOTIDE SEQUENCE</scope>
</reference>
<organism evidence="2 3">
    <name type="scientific">Ficus carica</name>
    <name type="common">Common fig</name>
    <dbReference type="NCBI Taxonomy" id="3494"/>
    <lineage>
        <taxon>Eukaryota</taxon>
        <taxon>Viridiplantae</taxon>
        <taxon>Streptophyta</taxon>
        <taxon>Embryophyta</taxon>
        <taxon>Tracheophyta</taxon>
        <taxon>Spermatophyta</taxon>
        <taxon>Magnoliopsida</taxon>
        <taxon>eudicotyledons</taxon>
        <taxon>Gunneridae</taxon>
        <taxon>Pentapetalae</taxon>
        <taxon>rosids</taxon>
        <taxon>fabids</taxon>
        <taxon>Rosales</taxon>
        <taxon>Moraceae</taxon>
        <taxon>Ficeae</taxon>
        <taxon>Ficus</taxon>
    </lineage>
</organism>
<dbReference type="EMBL" id="BTGU01000098">
    <property type="protein sequence ID" value="GMN60383.1"/>
    <property type="molecule type" value="Genomic_DNA"/>
</dbReference>
<feature type="compositionally biased region" description="Polar residues" evidence="1">
    <location>
        <begin position="55"/>
        <end position="66"/>
    </location>
</feature>
<sequence>MLMSEKIKTAKMTQKMPALFKFCPATSEQVHKLANDQNRNQSKEKEVMKKKKGQVQENAETSNAYTPQLPVEENNTCFSIDIESN</sequence>
<evidence type="ECO:0000313" key="2">
    <source>
        <dbReference type="EMBL" id="GMN60383.1"/>
    </source>
</evidence>
<proteinExistence type="predicted"/>
<feature type="region of interest" description="Disordered" evidence="1">
    <location>
        <begin position="34"/>
        <end position="70"/>
    </location>
</feature>
<name>A0AA88DRX6_FICCA</name>
<dbReference type="Proteomes" id="UP001187192">
    <property type="component" value="Unassembled WGS sequence"/>
</dbReference>
<evidence type="ECO:0000313" key="3">
    <source>
        <dbReference type="Proteomes" id="UP001187192"/>
    </source>
</evidence>